<proteinExistence type="predicted"/>
<gene>
    <name evidence="2" type="ORF">HNQ94_000952</name>
</gene>
<evidence type="ECO:0000256" key="1">
    <source>
        <dbReference type="SAM" id="SignalP"/>
    </source>
</evidence>
<name>A0A841PU41_9BACI</name>
<protein>
    <recommendedName>
        <fullName evidence="4">Lipoprotein</fullName>
    </recommendedName>
</protein>
<evidence type="ECO:0008006" key="4">
    <source>
        <dbReference type="Google" id="ProtNLM"/>
    </source>
</evidence>
<dbReference type="EMBL" id="JACHGH010000002">
    <property type="protein sequence ID" value="MBB6452507.1"/>
    <property type="molecule type" value="Genomic_DNA"/>
</dbReference>
<organism evidence="2 3">
    <name type="scientific">Salirhabdus euzebyi</name>
    <dbReference type="NCBI Taxonomy" id="394506"/>
    <lineage>
        <taxon>Bacteria</taxon>
        <taxon>Bacillati</taxon>
        <taxon>Bacillota</taxon>
        <taxon>Bacilli</taxon>
        <taxon>Bacillales</taxon>
        <taxon>Bacillaceae</taxon>
        <taxon>Salirhabdus</taxon>
    </lineage>
</organism>
<evidence type="ECO:0000313" key="2">
    <source>
        <dbReference type="EMBL" id="MBB6452507.1"/>
    </source>
</evidence>
<keyword evidence="1" id="KW-0732">Signal</keyword>
<keyword evidence="3" id="KW-1185">Reference proteome</keyword>
<dbReference type="Proteomes" id="UP000581688">
    <property type="component" value="Unassembled WGS sequence"/>
</dbReference>
<dbReference type="AlphaFoldDB" id="A0A841PU41"/>
<accession>A0A841PU41</accession>
<comment type="caution">
    <text evidence="2">The sequence shown here is derived from an EMBL/GenBank/DDBJ whole genome shotgun (WGS) entry which is preliminary data.</text>
</comment>
<feature type="chain" id="PRO_5038459799" description="Lipoprotein" evidence="1">
    <location>
        <begin position="22"/>
        <end position="191"/>
    </location>
</feature>
<reference evidence="2 3" key="1">
    <citation type="submission" date="2020-08" db="EMBL/GenBank/DDBJ databases">
        <title>Genomic Encyclopedia of Type Strains, Phase IV (KMG-IV): sequencing the most valuable type-strain genomes for metagenomic binning, comparative biology and taxonomic classification.</title>
        <authorList>
            <person name="Goeker M."/>
        </authorList>
    </citation>
    <scope>NUCLEOTIDE SEQUENCE [LARGE SCALE GENOMIC DNA]</scope>
    <source>
        <strain evidence="2 3">DSM 19612</strain>
    </source>
</reference>
<dbReference type="PROSITE" id="PS51257">
    <property type="entry name" value="PROKAR_LIPOPROTEIN"/>
    <property type="match status" value="1"/>
</dbReference>
<dbReference type="RefSeq" id="WP_174494844.1">
    <property type="nucleotide sequence ID" value="NZ_CADDWK010000002.1"/>
</dbReference>
<feature type="signal peptide" evidence="1">
    <location>
        <begin position="1"/>
        <end position="21"/>
    </location>
</feature>
<evidence type="ECO:0000313" key="3">
    <source>
        <dbReference type="Proteomes" id="UP000581688"/>
    </source>
</evidence>
<sequence length="191" mass="21379">MINVKKIIILLLIPSFLVACKNDTLDTSKLVVEEQKLTGDAPEGFEFPYISYIAPSLEAALEAIPFEVTLPNKLPFDAKPFKPMILRDWSKDGKQIEIELWTVSDSEEEIGNNTGTGKGFIINARNFEMNGPVQQGKEAVTITKNIKGMYDNSSVPSLSFEVDGIYYLISFSMGKMENSKKELLKIAKQMF</sequence>